<feature type="transmembrane region" description="Helical" evidence="8">
    <location>
        <begin position="31"/>
        <end position="50"/>
    </location>
</feature>
<feature type="transmembrane region" description="Helical" evidence="8">
    <location>
        <begin position="239"/>
        <end position="265"/>
    </location>
</feature>
<feature type="transmembrane region" description="Helical" evidence="8">
    <location>
        <begin position="277"/>
        <end position="300"/>
    </location>
</feature>
<feature type="transmembrane region" description="Helical" evidence="8">
    <location>
        <begin position="109"/>
        <end position="130"/>
    </location>
</feature>
<keyword evidence="3" id="KW-1003">Cell membrane</keyword>
<feature type="transmembrane region" description="Helical" evidence="8">
    <location>
        <begin position="166"/>
        <end position="188"/>
    </location>
</feature>
<feature type="domain" description="NADH:quinone oxidoreductase/Mrp antiporter transmembrane" evidence="9">
    <location>
        <begin position="132"/>
        <end position="425"/>
    </location>
</feature>
<evidence type="ECO:0000313" key="11">
    <source>
        <dbReference type="Proteomes" id="UP000219621"/>
    </source>
</evidence>
<dbReference type="PANTHER" id="PTHR42703:SF1">
    <property type="entry name" value="NA(+)_H(+) ANTIPORTER SUBUNIT D1"/>
    <property type="match status" value="1"/>
</dbReference>
<evidence type="ECO:0000256" key="5">
    <source>
        <dbReference type="ARBA" id="ARBA00022989"/>
    </source>
</evidence>
<dbReference type="PRINTS" id="PR01434">
    <property type="entry name" value="NADHDHGNASE5"/>
</dbReference>
<feature type="transmembrane region" description="Helical" evidence="8">
    <location>
        <begin position="6"/>
        <end position="24"/>
    </location>
</feature>
<feature type="transmembrane region" description="Helical" evidence="8">
    <location>
        <begin position="208"/>
        <end position="227"/>
    </location>
</feature>
<evidence type="ECO:0000256" key="4">
    <source>
        <dbReference type="ARBA" id="ARBA00022692"/>
    </source>
</evidence>
<evidence type="ECO:0000256" key="1">
    <source>
        <dbReference type="ARBA" id="ARBA00004651"/>
    </source>
</evidence>
<keyword evidence="4 7" id="KW-0812">Transmembrane</keyword>
<feature type="transmembrane region" description="Helical" evidence="8">
    <location>
        <begin position="376"/>
        <end position="399"/>
    </location>
</feature>
<comment type="subcellular location">
    <subcellularLocation>
        <location evidence="1">Cell membrane</location>
        <topology evidence="1">Multi-pass membrane protein</topology>
    </subcellularLocation>
    <subcellularLocation>
        <location evidence="7">Membrane</location>
        <topology evidence="7">Multi-pass membrane protein</topology>
    </subcellularLocation>
</comment>
<evidence type="ECO:0000256" key="2">
    <source>
        <dbReference type="ARBA" id="ARBA00005346"/>
    </source>
</evidence>
<name>A0A286GME0_9PROT</name>
<evidence type="ECO:0000256" key="3">
    <source>
        <dbReference type="ARBA" id="ARBA00022475"/>
    </source>
</evidence>
<dbReference type="AlphaFoldDB" id="A0A286GME0"/>
<evidence type="ECO:0000259" key="9">
    <source>
        <dbReference type="Pfam" id="PF00361"/>
    </source>
</evidence>
<gene>
    <name evidence="10" type="ORF">SAMN05421508_10649</name>
</gene>
<dbReference type="GO" id="GO:0005886">
    <property type="term" value="C:plasma membrane"/>
    <property type="evidence" value="ECO:0007669"/>
    <property type="project" value="UniProtKB-SubCell"/>
</dbReference>
<dbReference type="OrthoDB" id="9768329at2"/>
<reference evidence="10 11" key="1">
    <citation type="submission" date="2017-09" db="EMBL/GenBank/DDBJ databases">
        <authorList>
            <person name="Ehlers B."/>
            <person name="Leendertz F.H."/>
        </authorList>
    </citation>
    <scope>NUCLEOTIDE SEQUENCE [LARGE SCALE GENOMIC DNA]</scope>
    <source>
        <strain evidence="10 11">USBA 140</strain>
    </source>
</reference>
<evidence type="ECO:0000256" key="8">
    <source>
        <dbReference type="SAM" id="Phobius"/>
    </source>
</evidence>
<feature type="transmembrane region" description="Helical" evidence="8">
    <location>
        <begin position="411"/>
        <end position="431"/>
    </location>
</feature>
<proteinExistence type="inferred from homology"/>
<feature type="transmembrane region" description="Helical" evidence="8">
    <location>
        <begin position="312"/>
        <end position="336"/>
    </location>
</feature>
<keyword evidence="11" id="KW-1185">Reference proteome</keyword>
<keyword evidence="5 8" id="KW-1133">Transmembrane helix</keyword>
<feature type="transmembrane region" description="Helical" evidence="8">
    <location>
        <begin position="342"/>
        <end position="364"/>
    </location>
</feature>
<organism evidence="10 11">
    <name type="scientific">Caenispirillum bisanense</name>
    <dbReference type="NCBI Taxonomy" id="414052"/>
    <lineage>
        <taxon>Bacteria</taxon>
        <taxon>Pseudomonadati</taxon>
        <taxon>Pseudomonadota</taxon>
        <taxon>Alphaproteobacteria</taxon>
        <taxon>Rhodospirillales</taxon>
        <taxon>Novispirillaceae</taxon>
        <taxon>Caenispirillum</taxon>
    </lineage>
</organism>
<accession>A0A286GME0</accession>
<protein>
    <submittedName>
        <fullName evidence="10">Multisubunit sodium/proton antiporter, MrpD subunit</fullName>
    </submittedName>
</protein>
<evidence type="ECO:0000313" key="10">
    <source>
        <dbReference type="EMBL" id="SOD96703.1"/>
    </source>
</evidence>
<dbReference type="Proteomes" id="UP000219621">
    <property type="component" value="Unassembled WGS sequence"/>
</dbReference>
<comment type="similarity">
    <text evidence="2">Belongs to the CPA3 antiporters (TC 2.A.63) subunit D family.</text>
</comment>
<feature type="transmembrane region" description="Helical" evidence="8">
    <location>
        <begin position="77"/>
        <end position="97"/>
    </location>
</feature>
<keyword evidence="6 8" id="KW-0472">Membrane</keyword>
<dbReference type="PANTHER" id="PTHR42703">
    <property type="entry name" value="NADH DEHYDROGENASE"/>
    <property type="match status" value="1"/>
</dbReference>
<sequence length="499" mass="52985">MILANLAALQVVIPLLAAPIGIALRPATLAWAWATLVAIAAFACSVGLFLQVQTGGPISYAIGGWEPPWGIEYKVDALSTFMLVLISGIGASVLLYARRSVEAEIDPPRIYLFYVAYLLCLSGLLGMVITGDAFNVFVFLEISSLSSYAMIAMGKSRRALAAAYHYLILGTVGATFYVIGVGMVYMLTGTLNMDDLARLMPQAAGYRTLEVALAFFTVGLALKLALFPMHKWLPDAYTYAPSVVTAFLASTSTKVGLYVMIRVFFTVFGAPYMTEGIPVADVLVVLALAAMFSGSAVAIWQGDLKRSLAYSSVAQIGYMVLGVALISVAGMTAGLLHLFNHALMKAALFLALGAVFLRIGSVHIQDMQGIARQMPITMACFVVGGLSLIGVPLTAGFISKWYLMLAAFQDGRWWLAVLIVLSSLLAVVYVWRVVEAAYLRPRPQGAPVATEAPLSLLLPMIGMAAANIWFGIDTSFSMTAAEAAARAALGAALGTGGVQ</sequence>
<evidence type="ECO:0000256" key="6">
    <source>
        <dbReference type="ARBA" id="ARBA00023136"/>
    </source>
</evidence>
<dbReference type="EMBL" id="OCNJ01000006">
    <property type="protein sequence ID" value="SOD96703.1"/>
    <property type="molecule type" value="Genomic_DNA"/>
</dbReference>
<dbReference type="Pfam" id="PF00361">
    <property type="entry name" value="Proton_antipo_M"/>
    <property type="match status" value="1"/>
</dbReference>
<evidence type="ECO:0000256" key="7">
    <source>
        <dbReference type="RuleBase" id="RU000320"/>
    </source>
</evidence>
<feature type="transmembrane region" description="Helical" evidence="8">
    <location>
        <begin position="452"/>
        <end position="472"/>
    </location>
</feature>
<dbReference type="InterPro" id="IPR050586">
    <property type="entry name" value="CPA3_Na-H_Antiporter_D"/>
</dbReference>
<dbReference type="InterPro" id="IPR001750">
    <property type="entry name" value="ND/Mrp_TM"/>
</dbReference>
<dbReference type="RefSeq" id="WP_097279830.1">
    <property type="nucleotide sequence ID" value="NZ_OCNJ01000006.1"/>
</dbReference>
<feature type="transmembrane region" description="Helical" evidence="8">
    <location>
        <begin position="136"/>
        <end position="154"/>
    </location>
</feature>